<dbReference type="InterPro" id="IPR045584">
    <property type="entry name" value="Pilin-like"/>
</dbReference>
<accession>A0AB39H891</accession>
<reference evidence="1" key="1">
    <citation type="submission" date="2024-07" db="EMBL/GenBank/DDBJ databases">
        <title>Genome Analysis of a Potential Novel Vibrio Species Secreting pH- and Thermo-stable Alginate Lyase and its Application in Producing Alginate Oligosaccharides.</title>
        <authorList>
            <person name="Huang H."/>
            <person name="Bao K."/>
        </authorList>
    </citation>
    <scope>NUCLEOTIDE SEQUENCE</scope>
    <source>
        <strain evidence="1">HB236076</strain>
    </source>
</reference>
<dbReference type="NCBIfam" id="TIGR02532">
    <property type="entry name" value="IV_pilin_GFxxxE"/>
    <property type="match status" value="1"/>
</dbReference>
<evidence type="ECO:0000313" key="1">
    <source>
        <dbReference type="EMBL" id="XDK24581.1"/>
    </source>
</evidence>
<dbReference type="SUPFAM" id="SSF54523">
    <property type="entry name" value="Pili subunits"/>
    <property type="match status" value="1"/>
</dbReference>
<dbReference type="AlphaFoldDB" id="A0AB39H891"/>
<sequence length="173" mass="19414">MKKKQGFSLIELLVCVFLLTLLSGFSLPFGQVVTERETLTANGKALYGFLQYSQSLTQTLGKPLWLHLGHPASKWQSHWQLTLSDSPNADADEFVTVWAQLRSDDTHQLEFSHNYAQARVKFLARRGQPISGHLLLRSSEGESAIKTILSMHSGRIRQCATQLAYTHGLDWCG</sequence>
<name>A0AB39H891_9VIBR</name>
<dbReference type="Pfam" id="PF07963">
    <property type="entry name" value="N_methyl"/>
    <property type="match status" value="1"/>
</dbReference>
<protein>
    <submittedName>
        <fullName evidence="1">Tfp pilus assembly protein FimT/FimU</fullName>
    </submittedName>
</protein>
<dbReference type="RefSeq" id="WP_306100773.1">
    <property type="nucleotide sequence ID" value="NZ_CP162601.1"/>
</dbReference>
<gene>
    <name evidence="1" type="ORF">AB0763_10285</name>
</gene>
<dbReference type="InterPro" id="IPR012902">
    <property type="entry name" value="N_methyl_site"/>
</dbReference>
<proteinExistence type="predicted"/>
<organism evidence="1">
    <name type="scientific">Vibrio sp. HB236076</name>
    <dbReference type="NCBI Taxonomy" id="3232307"/>
    <lineage>
        <taxon>Bacteria</taxon>
        <taxon>Pseudomonadati</taxon>
        <taxon>Pseudomonadota</taxon>
        <taxon>Gammaproteobacteria</taxon>
        <taxon>Vibrionales</taxon>
        <taxon>Vibrionaceae</taxon>
        <taxon>Vibrio</taxon>
    </lineage>
</organism>
<dbReference type="KEGG" id="vih:AB0763_10285"/>
<dbReference type="EMBL" id="CP162601">
    <property type="protein sequence ID" value="XDK24581.1"/>
    <property type="molecule type" value="Genomic_DNA"/>
</dbReference>